<dbReference type="EMBL" id="UYRR01031015">
    <property type="protein sequence ID" value="VDK43536.1"/>
    <property type="molecule type" value="Genomic_DNA"/>
</dbReference>
<proteinExistence type="predicted"/>
<evidence type="ECO:0000313" key="5">
    <source>
        <dbReference type="WBParaSite" id="ASIM_0001117101-mRNA-1"/>
    </source>
</evidence>
<organism evidence="5">
    <name type="scientific">Anisakis simplex</name>
    <name type="common">Herring worm</name>
    <dbReference type="NCBI Taxonomy" id="6269"/>
    <lineage>
        <taxon>Eukaryota</taxon>
        <taxon>Metazoa</taxon>
        <taxon>Ecdysozoa</taxon>
        <taxon>Nematoda</taxon>
        <taxon>Chromadorea</taxon>
        <taxon>Rhabditida</taxon>
        <taxon>Spirurina</taxon>
        <taxon>Ascaridomorpha</taxon>
        <taxon>Ascaridoidea</taxon>
        <taxon>Anisakidae</taxon>
        <taxon>Anisakis</taxon>
        <taxon>Anisakis simplex complex</taxon>
    </lineage>
</organism>
<dbReference type="CDD" id="cd01617">
    <property type="entry name" value="DCX"/>
    <property type="match status" value="1"/>
</dbReference>
<dbReference type="AlphaFoldDB" id="A0A0M3JT37"/>
<dbReference type="PANTHER" id="PTHR23004:SF22">
    <property type="entry name" value="DOUBLECORTIN DOMAIN-CONTAINING PROTEIN"/>
    <property type="match status" value="1"/>
</dbReference>
<feature type="region of interest" description="Disordered" evidence="1">
    <location>
        <begin position="185"/>
        <end position="215"/>
    </location>
</feature>
<dbReference type="OrthoDB" id="1738954at2759"/>
<feature type="compositionally biased region" description="Polar residues" evidence="1">
    <location>
        <begin position="323"/>
        <end position="345"/>
    </location>
</feature>
<dbReference type="SMART" id="SM00537">
    <property type="entry name" value="DCX"/>
    <property type="match status" value="1"/>
</dbReference>
<evidence type="ECO:0000256" key="1">
    <source>
        <dbReference type="SAM" id="MobiDB-lite"/>
    </source>
</evidence>
<feature type="domain" description="Doublecortin" evidence="2">
    <location>
        <begin position="51"/>
        <end position="132"/>
    </location>
</feature>
<feature type="region of interest" description="Disordered" evidence="1">
    <location>
        <begin position="294"/>
        <end position="353"/>
    </location>
</feature>
<feature type="compositionally biased region" description="Polar residues" evidence="1">
    <location>
        <begin position="189"/>
        <end position="199"/>
    </location>
</feature>
<reference evidence="5" key="1">
    <citation type="submission" date="2017-02" db="UniProtKB">
        <authorList>
            <consortium name="WormBaseParasite"/>
        </authorList>
    </citation>
    <scope>IDENTIFICATION</scope>
</reference>
<evidence type="ECO:0000313" key="3">
    <source>
        <dbReference type="EMBL" id="VDK43536.1"/>
    </source>
</evidence>
<name>A0A0M3JT37_ANISI</name>
<accession>A0A0M3JT37</accession>
<dbReference type="InterPro" id="IPR003533">
    <property type="entry name" value="Doublecortin_dom"/>
</dbReference>
<dbReference type="PANTHER" id="PTHR23004">
    <property type="entry name" value="DOUBLECORTIN DOMAIN CONTAINING 2"/>
    <property type="match status" value="1"/>
</dbReference>
<dbReference type="Proteomes" id="UP000267096">
    <property type="component" value="Unassembled WGS sequence"/>
</dbReference>
<evidence type="ECO:0000313" key="4">
    <source>
        <dbReference type="Proteomes" id="UP000267096"/>
    </source>
</evidence>
<dbReference type="WBParaSite" id="ASIM_0001117101-mRNA-1">
    <property type="protein sequence ID" value="ASIM_0001117101-mRNA-1"/>
    <property type="gene ID" value="ASIM_0001117101"/>
</dbReference>
<keyword evidence="4" id="KW-1185">Reference proteome</keyword>
<gene>
    <name evidence="3" type="ORF">ASIM_LOCUS10729</name>
</gene>
<dbReference type="Gene3D" id="3.10.20.230">
    <property type="entry name" value="Doublecortin domain"/>
    <property type="match status" value="1"/>
</dbReference>
<dbReference type="GO" id="GO:0005815">
    <property type="term" value="C:microtubule organizing center"/>
    <property type="evidence" value="ECO:0007669"/>
    <property type="project" value="TreeGrafter"/>
</dbReference>
<reference evidence="3 4" key="2">
    <citation type="submission" date="2018-11" db="EMBL/GenBank/DDBJ databases">
        <authorList>
            <consortium name="Pathogen Informatics"/>
        </authorList>
    </citation>
    <scope>NUCLEOTIDE SEQUENCE [LARGE SCALE GENOMIC DNA]</scope>
</reference>
<dbReference type="InterPro" id="IPR036572">
    <property type="entry name" value="Doublecortin_dom_sf"/>
</dbReference>
<dbReference type="GO" id="GO:0035556">
    <property type="term" value="P:intracellular signal transduction"/>
    <property type="evidence" value="ECO:0007669"/>
    <property type="project" value="InterPro"/>
</dbReference>
<protein>
    <submittedName>
        <fullName evidence="5">Doublecortin domain-containing protein</fullName>
    </submittedName>
</protein>
<dbReference type="PROSITE" id="PS50309">
    <property type="entry name" value="DC"/>
    <property type="match status" value="1"/>
</dbReference>
<sequence>MYTRIDCLEASEMQTSKSAGFLPKVNGADGSNYESNCLVQLPQIDFNYRGMKITIFKNGDIYDCGTTVVVSRHQFKHWIIFLDHLSKKLKLLAPVHKLFTTDGLVVRQFEALQNGGHYVAVSQGPFIAIEYGRAIVEGGNRDRRWNADPHCIKKDIGTLDSAESVDIYLRRCGYSSKTGLPFPWDEPKVTNTHPQSQVPSRIPVRGQPRCQTREGSDYSYASGYGSYGPGSGYCYGQVRARNDPRIQCTSSNMMLGVPLSKSCPKTLALERYSGATGVNWRDLDVDGQRNEPIVEEQTSDQLLIDDDQNRKDQQNDNNINDNETVSNIPKNPDKFTSLTRKSQPKNIPPAQPRIRYDPDFVDFDFFSGITF</sequence>
<feature type="compositionally biased region" description="Acidic residues" evidence="1">
    <location>
        <begin position="294"/>
        <end position="306"/>
    </location>
</feature>
<dbReference type="GO" id="GO:0005874">
    <property type="term" value="C:microtubule"/>
    <property type="evidence" value="ECO:0007669"/>
    <property type="project" value="TreeGrafter"/>
</dbReference>
<evidence type="ECO:0000259" key="2">
    <source>
        <dbReference type="PROSITE" id="PS50309"/>
    </source>
</evidence>
<dbReference type="SUPFAM" id="SSF89837">
    <property type="entry name" value="Doublecortin (DC)"/>
    <property type="match status" value="1"/>
</dbReference>
<dbReference type="Pfam" id="PF03607">
    <property type="entry name" value="DCX"/>
    <property type="match status" value="1"/>
</dbReference>